<dbReference type="InParanoid" id="E9FZZ5"/>
<dbReference type="EMBL" id="GL732528">
    <property type="protein sequence ID" value="EFX87173.1"/>
    <property type="molecule type" value="Genomic_DNA"/>
</dbReference>
<dbReference type="Proteomes" id="UP000000305">
    <property type="component" value="Unassembled WGS sequence"/>
</dbReference>
<name>E9FZZ5_DAPPU</name>
<dbReference type="HOGENOM" id="CLU_2029028_0_0_1"/>
<sequence length="122" mass="14076">MCLPLVSSGVVWSCWKKKMICPAIGPAPFILINQRGKFDFRHEEFRDYEIDNPARPPILLHRRVNSLRMHPICMRNRRVTKRDDCHLLKDGAKWVAMPGTGVINKETKSKILPVLKIVACQQ</sequence>
<gene>
    <name evidence="1" type="ORF">DAPPUDRAFT_236106</name>
</gene>
<proteinExistence type="predicted"/>
<accession>E9FZZ5</accession>
<dbReference type="KEGG" id="dpx:DAPPUDRAFT_236106"/>
<evidence type="ECO:0000313" key="1">
    <source>
        <dbReference type="EMBL" id="EFX87173.1"/>
    </source>
</evidence>
<dbReference type="AlphaFoldDB" id="E9FZZ5"/>
<keyword evidence="2" id="KW-1185">Reference proteome</keyword>
<evidence type="ECO:0000313" key="2">
    <source>
        <dbReference type="Proteomes" id="UP000000305"/>
    </source>
</evidence>
<reference evidence="1 2" key="1">
    <citation type="journal article" date="2011" name="Science">
        <title>The ecoresponsive genome of Daphnia pulex.</title>
        <authorList>
            <person name="Colbourne J.K."/>
            <person name="Pfrender M.E."/>
            <person name="Gilbert D."/>
            <person name="Thomas W.K."/>
            <person name="Tucker A."/>
            <person name="Oakley T.H."/>
            <person name="Tokishita S."/>
            <person name="Aerts A."/>
            <person name="Arnold G.J."/>
            <person name="Basu M.K."/>
            <person name="Bauer D.J."/>
            <person name="Caceres C.E."/>
            <person name="Carmel L."/>
            <person name="Casola C."/>
            <person name="Choi J.H."/>
            <person name="Detter J.C."/>
            <person name="Dong Q."/>
            <person name="Dusheyko S."/>
            <person name="Eads B.D."/>
            <person name="Frohlich T."/>
            <person name="Geiler-Samerotte K.A."/>
            <person name="Gerlach D."/>
            <person name="Hatcher P."/>
            <person name="Jogdeo S."/>
            <person name="Krijgsveld J."/>
            <person name="Kriventseva E.V."/>
            <person name="Kultz D."/>
            <person name="Laforsch C."/>
            <person name="Lindquist E."/>
            <person name="Lopez J."/>
            <person name="Manak J.R."/>
            <person name="Muller J."/>
            <person name="Pangilinan J."/>
            <person name="Patwardhan R.P."/>
            <person name="Pitluck S."/>
            <person name="Pritham E.J."/>
            <person name="Rechtsteiner A."/>
            <person name="Rho M."/>
            <person name="Rogozin I.B."/>
            <person name="Sakarya O."/>
            <person name="Salamov A."/>
            <person name="Schaack S."/>
            <person name="Shapiro H."/>
            <person name="Shiga Y."/>
            <person name="Skalitzky C."/>
            <person name="Smith Z."/>
            <person name="Souvorov A."/>
            <person name="Sung W."/>
            <person name="Tang Z."/>
            <person name="Tsuchiya D."/>
            <person name="Tu H."/>
            <person name="Vos H."/>
            <person name="Wang M."/>
            <person name="Wolf Y.I."/>
            <person name="Yamagata H."/>
            <person name="Yamada T."/>
            <person name="Ye Y."/>
            <person name="Shaw J.R."/>
            <person name="Andrews J."/>
            <person name="Crease T.J."/>
            <person name="Tang H."/>
            <person name="Lucas S.M."/>
            <person name="Robertson H.M."/>
            <person name="Bork P."/>
            <person name="Koonin E.V."/>
            <person name="Zdobnov E.M."/>
            <person name="Grigoriev I.V."/>
            <person name="Lynch M."/>
            <person name="Boore J.L."/>
        </authorList>
    </citation>
    <scope>NUCLEOTIDE SEQUENCE [LARGE SCALE GENOMIC DNA]</scope>
</reference>
<organism evidence="1 2">
    <name type="scientific">Daphnia pulex</name>
    <name type="common">Water flea</name>
    <dbReference type="NCBI Taxonomy" id="6669"/>
    <lineage>
        <taxon>Eukaryota</taxon>
        <taxon>Metazoa</taxon>
        <taxon>Ecdysozoa</taxon>
        <taxon>Arthropoda</taxon>
        <taxon>Crustacea</taxon>
        <taxon>Branchiopoda</taxon>
        <taxon>Diplostraca</taxon>
        <taxon>Cladocera</taxon>
        <taxon>Anomopoda</taxon>
        <taxon>Daphniidae</taxon>
        <taxon>Daphnia</taxon>
    </lineage>
</organism>
<protein>
    <submittedName>
        <fullName evidence="1">Uncharacterized protein</fullName>
    </submittedName>
</protein>